<feature type="signal peptide" evidence="1">
    <location>
        <begin position="1"/>
        <end position="19"/>
    </location>
</feature>
<protein>
    <submittedName>
        <fullName evidence="2">Uncharacterized protein</fullName>
    </submittedName>
</protein>
<reference evidence="2" key="1">
    <citation type="submission" date="2020-01" db="EMBL/GenBank/DDBJ databases">
        <authorList>
            <person name="Meier V. D."/>
            <person name="Meier V D."/>
        </authorList>
    </citation>
    <scope>NUCLEOTIDE SEQUENCE</scope>
    <source>
        <strain evidence="2">HLG_WM_MAG_10</strain>
    </source>
</reference>
<organism evidence="2">
    <name type="scientific">uncultured Aureispira sp</name>
    <dbReference type="NCBI Taxonomy" id="1331704"/>
    <lineage>
        <taxon>Bacteria</taxon>
        <taxon>Pseudomonadati</taxon>
        <taxon>Bacteroidota</taxon>
        <taxon>Saprospiria</taxon>
        <taxon>Saprospirales</taxon>
        <taxon>Saprospiraceae</taxon>
        <taxon>Aureispira</taxon>
        <taxon>environmental samples</taxon>
    </lineage>
</organism>
<dbReference type="AlphaFoldDB" id="A0A6S6S6D2"/>
<dbReference type="EMBL" id="CACVAQ010000008">
    <property type="protein sequence ID" value="CAA6798600.1"/>
    <property type="molecule type" value="Genomic_DNA"/>
</dbReference>
<proteinExistence type="predicted"/>
<sequence length="332" mass="37749">MQRFLFVLSLVYLFYSANAQDTTSILYAKDSSSIIKLHNDLKIVYVFSDSEPYIVPKQLSVQLSFEETSITILTTTTQTTNHGRTVTLGEFPTKLLDTKLRGHIVFGKMLLNALDSIDSDSTIMIQTKALLNNRTITGPLYLDFKGSPGIYETYWQEIEYLLLLEKQSILEDSILKLTADKQRAKALMDASNKYVVATTAQIESNQKELDKKYSQFNSTIESLKKINRRMDESFEKAKLGQPLTEEETKLIAYLTTDGSKIKKELKQKPNGSEALIVFEKMSKATSLNNTARKQYDDANKILQTRIQHLKGFNLKAKKVEQRLAVLKTALNF</sequence>
<name>A0A6S6S6D2_9BACT</name>
<evidence type="ECO:0000256" key="1">
    <source>
        <dbReference type="SAM" id="SignalP"/>
    </source>
</evidence>
<evidence type="ECO:0000313" key="2">
    <source>
        <dbReference type="EMBL" id="CAA6798600.1"/>
    </source>
</evidence>
<feature type="chain" id="PRO_5028425917" evidence="1">
    <location>
        <begin position="20"/>
        <end position="332"/>
    </location>
</feature>
<keyword evidence="1" id="KW-0732">Signal</keyword>
<gene>
    <name evidence="2" type="ORF">HELGO_WM10081</name>
</gene>
<accession>A0A6S6S6D2</accession>